<protein>
    <submittedName>
        <fullName evidence="3">Short-chain dehydrogenase</fullName>
    </submittedName>
</protein>
<dbReference type="InterPro" id="IPR036291">
    <property type="entry name" value="NAD(P)-bd_dom_sf"/>
</dbReference>
<reference evidence="3 4" key="1">
    <citation type="submission" date="2021-01" db="EMBL/GenBank/DDBJ databases">
        <title>Whole genome shotgun sequence of Verrucosispora qiuiae NBRC 106684.</title>
        <authorList>
            <person name="Komaki H."/>
            <person name="Tamura T."/>
        </authorList>
    </citation>
    <scope>NUCLEOTIDE SEQUENCE [LARGE SCALE GENOMIC DNA]</scope>
    <source>
        <strain evidence="3 4">NBRC 106684</strain>
    </source>
</reference>
<gene>
    <name evidence="3" type="ORF">Vqi01_46820</name>
</gene>
<organism evidence="3 4">
    <name type="scientific">Micromonospora qiuiae</name>
    <dbReference type="NCBI Taxonomy" id="502268"/>
    <lineage>
        <taxon>Bacteria</taxon>
        <taxon>Bacillati</taxon>
        <taxon>Actinomycetota</taxon>
        <taxon>Actinomycetes</taxon>
        <taxon>Micromonosporales</taxon>
        <taxon>Micromonosporaceae</taxon>
        <taxon>Micromonospora</taxon>
    </lineage>
</organism>
<dbReference type="PANTHER" id="PTHR43313:SF1">
    <property type="entry name" value="3BETA-HYDROXYSTEROID DEHYDROGENASE DHS-16"/>
    <property type="match status" value="1"/>
</dbReference>
<sequence length="289" mass="30376">MEGADKYAVVTGASTGIGRATALRLASDGYRVFATVRQATDGDALRAVAGDRLVPIQMDLTDPDQIAEATGEVLARLAGRGLDVLVNSAGISVFRPIEMVSGEHLRRQFEVNVTGPVAVTQALLPAIRAVRGRLIIIGSVSSRLTMPFSGPYSASKKALLAVTEALRMELAPWGIRVVLVEPGAIRTAASEKLGRDAVVALDEFGPEGRDLYGDGFRKVADRVVADSGKGSAPEVVAEVVSRAARSSRPRLRYPVGRQARTFGLLAKLPAGLLATISLKALGLPTQGGR</sequence>
<evidence type="ECO:0000313" key="4">
    <source>
        <dbReference type="Proteomes" id="UP000653076"/>
    </source>
</evidence>
<evidence type="ECO:0000256" key="2">
    <source>
        <dbReference type="RuleBase" id="RU000363"/>
    </source>
</evidence>
<dbReference type="InterPro" id="IPR020904">
    <property type="entry name" value="Sc_DH/Rdtase_CS"/>
</dbReference>
<dbReference type="SUPFAM" id="SSF51735">
    <property type="entry name" value="NAD(P)-binding Rossmann-fold domains"/>
    <property type="match status" value="1"/>
</dbReference>
<dbReference type="Pfam" id="PF00106">
    <property type="entry name" value="adh_short"/>
    <property type="match status" value="1"/>
</dbReference>
<evidence type="ECO:0000313" key="3">
    <source>
        <dbReference type="EMBL" id="GIJ29520.1"/>
    </source>
</evidence>
<dbReference type="Gene3D" id="3.40.50.720">
    <property type="entry name" value="NAD(P)-binding Rossmann-like Domain"/>
    <property type="match status" value="1"/>
</dbReference>
<proteinExistence type="inferred from homology"/>
<keyword evidence="4" id="KW-1185">Reference proteome</keyword>
<dbReference type="EMBL" id="BOPC01000074">
    <property type="protein sequence ID" value="GIJ29520.1"/>
    <property type="molecule type" value="Genomic_DNA"/>
</dbReference>
<dbReference type="CDD" id="cd05374">
    <property type="entry name" value="17beta-HSD-like_SDR_c"/>
    <property type="match status" value="1"/>
</dbReference>
<dbReference type="PROSITE" id="PS00061">
    <property type="entry name" value="ADH_SHORT"/>
    <property type="match status" value="1"/>
</dbReference>
<evidence type="ECO:0000256" key="1">
    <source>
        <dbReference type="ARBA" id="ARBA00006484"/>
    </source>
</evidence>
<dbReference type="InterPro" id="IPR002347">
    <property type="entry name" value="SDR_fam"/>
</dbReference>
<dbReference type="Proteomes" id="UP000653076">
    <property type="component" value="Unassembled WGS sequence"/>
</dbReference>
<dbReference type="RefSeq" id="WP_204036987.1">
    <property type="nucleotide sequence ID" value="NZ_BOPC01000074.1"/>
</dbReference>
<comment type="similarity">
    <text evidence="1 2">Belongs to the short-chain dehydrogenases/reductases (SDR) family.</text>
</comment>
<dbReference type="PANTHER" id="PTHR43313">
    <property type="entry name" value="SHORT-CHAIN DEHYDROGENASE/REDUCTASE FAMILY 9C"/>
    <property type="match status" value="1"/>
</dbReference>
<dbReference type="PRINTS" id="PR00081">
    <property type="entry name" value="GDHRDH"/>
</dbReference>
<name>A0ABQ4JJ78_9ACTN</name>
<comment type="caution">
    <text evidence="3">The sequence shown here is derived from an EMBL/GenBank/DDBJ whole genome shotgun (WGS) entry which is preliminary data.</text>
</comment>
<dbReference type="PRINTS" id="PR00080">
    <property type="entry name" value="SDRFAMILY"/>
</dbReference>
<accession>A0ABQ4JJ78</accession>